<evidence type="ECO:0000313" key="2">
    <source>
        <dbReference type="EMBL" id="OGE42642.1"/>
    </source>
</evidence>
<protein>
    <submittedName>
        <fullName evidence="2">Uncharacterized protein</fullName>
    </submittedName>
</protein>
<sequence length="897" mass="102030">MKRILLLAIIPLIITIIWFRNGMITGGGEEGILFYSSAKTLQLSTSVWLEHTTGYSTTSWLSRSPVIYLAVAFDKVGIPAFMFQLLTFYILMIIGMISIYYLILNLLGEYKSKNKVALISALFYLLNPFAMSQIWGRGLHPQFFSFALLPLSLLLFILGIKRKKYFYAILNALLSALFATAYGFITFIMVYWAVLMIYLLYAIFTAGDKLKVALFGLRFTSLTFILWFFINLWWLIPFLYLATNTYALGLSGGEENLGTLMGVSQHFTPDLIIRLLQQTYFFSENSYGKIYSSFIFQLISLIPLIIVTYGFISLVKNKEFKDYKFFLILLVLGLLVSLGANPPLGWLFVWVFKHITVLQAFRNPFEKFGLVYVLGYAAIFALGLVTISERFAKAYFIRNIGVVLILTLVCGIYLWPMWTGRVISGQDGKVGIEVPKYYGDLNKQLNRLNKDDYRTFMTPLMSGDGAVFQWGDRRYYGVDPMVFIFDQTMISNSPRIPFYYDFTQSIRKYMTRMNVIPIFSLLRTKYLVARNDAALISSSEKEHEKYLTYAIDTPLGIEKAGNPICRSSESQATLVNPAWIVCEVPNEQINWEKVKYLNVILKTDVPSTIEIAVRDIEGARPRWDGRADSEYSTSTSGWTNLTIPLGSPTEYNNRVNFSQIKLVEILAHPLASPKLSTDRIELKGVWLDYGKQEKIDEFRPIGQFGKLNLYEPLNFNPVSEYGMLTSLQPVETFLELFKVAADKRDRLNTHGLILASQNGSKNTKILSTNSQATISDKSKISETRYWLKSENGQDGYLILSKTFDPGWKIVQNVSAGEIKGGFINDIKLLKKTFETEDNHFVVNGYANLWRIHIQSGELGIIYLPEIVADVSSKVSLFSGLTILGIGVFLIIKRKFLT</sequence>
<feature type="transmembrane region" description="Helical" evidence="1">
    <location>
        <begin position="165"/>
        <end position="184"/>
    </location>
</feature>
<name>A0A1F5KP25_9BACT</name>
<dbReference type="EMBL" id="MFDM01000023">
    <property type="protein sequence ID" value="OGE42642.1"/>
    <property type="molecule type" value="Genomic_DNA"/>
</dbReference>
<feature type="transmembrane region" description="Helical" evidence="1">
    <location>
        <begin position="290"/>
        <end position="314"/>
    </location>
</feature>
<dbReference type="AlphaFoldDB" id="A0A1F5KP25"/>
<feature type="transmembrane region" description="Helical" evidence="1">
    <location>
        <begin position="219"/>
        <end position="242"/>
    </location>
</feature>
<dbReference type="Proteomes" id="UP000178565">
    <property type="component" value="Unassembled WGS sequence"/>
</dbReference>
<feature type="transmembrane region" description="Helical" evidence="1">
    <location>
        <begin position="141"/>
        <end position="158"/>
    </location>
</feature>
<gene>
    <name evidence="2" type="ORF">A3B45_00350</name>
</gene>
<proteinExistence type="predicted"/>
<feature type="transmembrane region" description="Helical" evidence="1">
    <location>
        <begin position="326"/>
        <end position="349"/>
    </location>
</feature>
<evidence type="ECO:0000313" key="3">
    <source>
        <dbReference type="Proteomes" id="UP000178565"/>
    </source>
</evidence>
<organism evidence="2 3">
    <name type="scientific">Candidatus Daviesbacteria bacterium RIFCSPLOWO2_01_FULL_39_12</name>
    <dbReference type="NCBI Taxonomy" id="1797785"/>
    <lineage>
        <taxon>Bacteria</taxon>
        <taxon>Candidatus Daviesiibacteriota</taxon>
    </lineage>
</organism>
<evidence type="ECO:0000256" key="1">
    <source>
        <dbReference type="SAM" id="Phobius"/>
    </source>
</evidence>
<dbReference type="STRING" id="1797785.A3B45_00350"/>
<keyword evidence="1" id="KW-1133">Transmembrane helix</keyword>
<feature type="transmembrane region" description="Helical" evidence="1">
    <location>
        <begin position="874"/>
        <end position="891"/>
    </location>
</feature>
<keyword evidence="1" id="KW-0472">Membrane</keyword>
<feature type="transmembrane region" description="Helical" evidence="1">
    <location>
        <begin position="116"/>
        <end position="135"/>
    </location>
</feature>
<feature type="transmembrane region" description="Helical" evidence="1">
    <location>
        <begin position="369"/>
        <end position="387"/>
    </location>
</feature>
<comment type="caution">
    <text evidence="2">The sequence shown here is derived from an EMBL/GenBank/DDBJ whole genome shotgun (WGS) entry which is preliminary data.</text>
</comment>
<keyword evidence="1" id="KW-0812">Transmembrane</keyword>
<feature type="transmembrane region" description="Helical" evidence="1">
    <location>
        <begin position="399"/>
        <end position="418"/>
    </location>
</feature>
<accession>A0A1F5KP25</accession>
<feature type="transmembrane region" description="Helical" evidence="1">
    <location>
        <begin position="190"/>
        <end position="207"/>
    </location>
</feature>
<feature type="transmembrane region" description="Helical" evidence="1">
    <location>
        <begin position="81"/>
        <end position="104"/>
    </location>
</feature>
<reference evidence="2 3" key="1">
    <citation type="journal article" date="2016" name="Nat. Commun.">
        <title>Thousands of microbial genomes shed light on interconnected biogeochemical processes in an aquifer system.</title>
        <authorList>
            <person name="Anantharaman K."/>
            <person name="Brown C.T."/>
            <person name="Hug L.A."/>
            <person name="Sharon I."/>
            <person name="Castelle C.J."/>
            <person name="Probst A.J."/>
            <person name="Thomas B.C."/>
            <person name="Singh A."/>
            <person name="Wilkins M.J."/>
            <person name="Karaoz U."/>
            <person name="Brodie E.L."/>
            <person name="Williams K.H."/>
            <person name="Hubbard S.S."/>
            <person name="Banfield J.F."/>
        </authorList>
    </citation>
    <scope>NUCLEOTIDE SEQUENCE [LARGE SCALE GENOMIC DNA]</scope>
</reference>